<protein>
    <submittedName>
        <fullName evidence="2">Uncharacterized protein</fullName>
    </submittedName>
</protein>
<feature type="compositionally biased region" description="Low complexity" evidence="1">
    <location>
        <begin position="114"/>
        <end position="126"/>
    </location>
</feature>
<dbReference type="GO" id="GO:0046982">
    <property type="term" value="F:protein heterodimerization activity"/>
    <property type="evidence" value="ECO:0007669"/>
    <property type="project" value="InterPro"/>
</dbReference>
<reference evidence="2 3" key="1">
    <citation type="journal article" name="Sci. Rep.">
        <title>Telomere-to-telomere assembled and centromere annotated genomes of the two main subspecies of the button mushroom Agaricus bisporus reveal especially polymorphic chromosome ends.</title>
        <authorList>
            <person name="Sonnenberg A.S.M."/>
            <person name="Sedaghat-Telgerd N."/>
            <person name="Lavrijssen B."/>
            <person name="Ohm R.A."/>
            <person name="Hendrickx P.M."/>
            <person name="Scholtmeijer K."/>
            <person name="Baars J.J.P."/>
            <person name="van Peer A."/>
        </authorList>
    </citation>
    <scope>NUCLEOTIDE SEQUENCE [LARGE SCALE GENOMIC DNA]</scope>
    <source>
        <strain evidence="2 3">H119_p4</strain>
    </source>
</reference>
<feature type="compositionally biased region" description="Low complexity" evidence="1">
    <location>
        <begin position="514"/>
        <end position="525"/>
    </location>
</feature>
<evidence type="ECO:0000256" key="1">
    <source>
        <dbReference type="SAM" id="MobiDB-lite"/>
    </source>
</evidence>
<feature type="compositionally biased region" description="Polar residues" evidence="1">
    <location>
        <begin position="530"/>
        <end position="546"/>
    </location>
</feature>
<dbReference type="Pfam" id="PF10384">
    <property type="entry name" value="Scm3"/>
    <property type="match status" value="1"/>
</dbReference>
<dbReference type="InterPro" id="IPR018465">
    <property type="entry name" value="Scm3/HJURP"/>
</dbReference>
<feature type="compositionally biased region" description="Acidic residues" evidence="1">
    <location>
        <begin position="898"/>
        <end position="908"/>
    </location>
</feature>
<dbReference type="EMBL" id="JABXXO010000010">
    <property type="protein sequence ID" value="KAF7768138.1"/>
    <property type="molecule type" value="Genomic_DNA"/>
</dbReference>
<feature type="compositionally biased region" description="Acidic residues" evidence="1">
    <location>
        <begin position="317"/>
        <end position="335"/>
    </location>
</feature>
<feature type="compositionally biased region" description="Low complexity" evidence="1">
    <location>
        <begin position="588"/>
        <end position="602"/>
    </location>
</feature>
<proteinExistence type="predicted"/>
<feature type="compositionally biased region" description="Basic and acidic residues" evidence="1">
    <location>
        <begin position="909"/>
        <end position="919"/>
    </location>
</feature>
<feature type="compositionally biased region" description="Basic residues" evidence="1">
    <location>
        <begin position="726"/>
        <end position="735"/>
    </location>
</feature>
<evidence type="ECO:0000313" key="3">
    <source>
        <dbReference type="Proteomes" id="UP000629468"/>
    </source>
</evidence>
<gene>
    <name evidence="2" type="ORF">Agabi119p4_7381</name>
</gene>
<dbReference type="GO" id="GO:0005634">
    <property type="term" value="C:nucleus"/>
    <property type="evidence" value="ECO:0007669"/>
    <property type="project" value="InterPro"/>
</dbReference>
<evidence type="ECO:0000313" key="2">
    <source>
        <dbReference type="EMBL" id="KAF7768138.1"/>
    </source>
</evidence>
<feature type="compositionally biased region" description="Pro residues" evidence="1">
    <location>
        <begin position="81"/>
        <end position="97"/>
    </location>
</feature>
<feature type="compositionally biased region" description="Low complexity" evidence="1">
    <location>
        <begin position="997"/>
        <end position="1006"/>
    </location>
</feature>
<feature type="compositionally biased region" description="Basic residues" evidence="1">
    <location>
        <begin position="677"/>
        <end position="688"/>
    </location>
</feature>
<sequence>MSLTIFSPLMELGYLGRRNIEKEMPANEGNQEDRAIRLNEWLKEKRIRNSSNRLSKRIGRLENDMDEGEGDSSDSMLSRPPTRPPLITPSASPPPRPSSSQNVLPSPSKRQRISSRSSSIRRSVSVADTTVDFPKEREASMARMLDTWSQLAERYSRRLDEDDIVDIRTGEIVKDNGFWKTTRRFNFGEALERDDAEDFVDDESEEEEGIDELDAFEKERSYIEDGFAKDLQQKLLTHADHGVTNDLDEFLEAERRRKDEYGSDVEEDELELPLKHNRGCGSPLSITSDSDVEEGLSDVVDQDASPSRVPGSRWNEQESEDEYDDDDDDELDNWDPIEGSKIIPIRDLTSSPQVGVSKSDDKIVEIPASHLNSTSNKQRMPVVQMYTPPPSHSLPNSSDSDHDFSLRLSPADHVLGSSYIPEAKGISLPPSPSKSHSTGTQSIGAQAQAPEIIEISDDESPEHPSRLTKSPSSPPSPSPVRPPVRNRRQSVVPQVVITTLPPRPAQIKRNAPATILNTSNSITSTKRTQKSAASKSSVKPTQSANSMKKVAISGTPSKPPQSAKAANKAAATGASSNSITPANRLKKTTPATTPAKLPKVPKSVQKFSKTSGHAKTKTTVPQTIASGPHPEDDQVASDSTASDSQHRGVSPEAGDQPTIPPSLANRPKEPQASKSPPAKRKGYKRKRSSSVFEVADSAKVEEDLSSPHKATSKGRVRSRTAAPRGSSRRSSSRSRHLSDDDKQPSSNEDMSYKRHPPRLPSATVNPRIQPPYTPHTPSRHSETYPPFADTRAQQIITQAMHQLAALFWTPTHPVPANPMYPYPSPHHTYPSVGPNFLHSTPDHPHPYPFTFDPSLSAASLPPSSPEPPSSPLKPRERRKSLVSRSYSRGRRVSFCADEIGDESSGGDESESKHHDDHGARNIPVSSERFSSPSPSTRKDKGKGKEKVDARYVVSSGSERESDENTFEKIRNKSVRVASANALKPRAGRPTKGRPLASGSSDPCSSKKPSKSRKNSGVWRYILCLYGFWACIQ</sequence>
<feature type="region of interest" description="Disordered" evidence="1">
    <location>
        <begin position="258"/>
        <end position="409"/>
    </location>
</feature>
<feature type="compositionally biased region" description="Pro residues" evidence="1">
    <location>
        <begin position="472"/>
        <end position="482"/>
    </location>
</feature>
<feature type="region of interest" description="Disordered" evidence="1">
    <location>
        <begin position="52"/>
        <end position="127"/>
    </location>
</feature>
<feature type="region of interest" description="Disordered" evidence="1">
    <location>
        <begin position="833"/>
        <end position="1014"/>
    </location>
</feature>
<dbReference type="AlphaFoldDB" id="A0A8H7EYV8"/>
<feature type="compositionally biased region" description="Basic and acidic residues" evidence="1">
    <location>
        <begin position="936"/>
        <end position="949"/>
    </location>
</feature>
<dbReference type="Proteomes" id="UP000629468">
    <property type="component" value="Unassembled WGS sequence"/>
</dbReference>
<dbReference type="GO" id="GO:0042393">
    <property type="term" value="F:histone binding"/>
    <property type="evidence" value="ECO:0007669"/>
    <property type="project" value="InterPro"/>
</dbReference>
<dbReference type="Gene3D" id="1.10.20.10">
    <property type="entry name" value="Histone, subunit A"/>
    <property type="match status" value="1"/>
</dbReference>
<name>A0A8H7EYV8_AGABI</name>
<feature type="compositionally biased region" description="Low complexity" evidence="1">
    <location>
        <begin position="923"/>
        <end position="935"/>
    </location>
</feature>
<accession>A0A8H7EYV8</accession>
<feature type="compositionally biased region" description="Basic residues" evidence="1">
    <location>
        <begin position="875"/>
        <end position="891"/>
    </location>
</feature>
<feature type="compositionally biased region" description="Pro residues" evidence="1">
    <location>
        <begin position="862"/>
        <end position="871"/>
    </location>
</feature>
<organism evidence="2 3">
    <name type="scientific">Agaricus bisporus var. burnettii</name>
    <dbReference type="NCBI Taxonomy" id="192524"/>
    <lineage>
        <taxon>Eukaryota</taxon>
        <taxon>Fungi</taxon>
        <taxon>Dikarya</taxon>
        <taxon>Basidiomycota</taxon>
        <taxon>Agaricomycotina</taxon>
        <taxon>Agaricomycetes</taxon>
        <taxon>Agaricomycetidae</taxon>
        <taxon>Agaricales</taxon>
        <taxon>Agaricineae</taxon>
        <taxon>Agaricaceae</taxon>
        <taxon>Agaricus</taxon>
    </lineage>
</organism>
<feature type="compositionally biased region" description="Acidic residues" evidence="1">
    <location>
        <begin position="262"/>
        <end position="271"/>
    </location>
</feature>
<feature type="compositionally biased region" description="Basic and acidic residues" evidence="1">
    <location>
        <begin position="696"/>
        <end position="706"/>
    </location>
</feature>
<dbReference type="InterPro" id="IPR009072">
    <property type="entry name" value="Histone-fold"/>
</dbReference>
<feature type="region of interest" description="Disordered" evidence="1">
    <location>
        <begin position="421"/>
        <end position="786"/>
    </location>
</feature>
<feature type="compositionally biased region" description="Low complexity" evidence="1">
    <location>
        <begin position="560"/>
        <end position="578"/>
    </location>
</feature>
<comment type="caution">
    <text evidence="2">The sequence shown here is derived from an EMBL/GenBank/DDBJ whole genome shotgun (WGS) entry which is preliminary data.</text>
</comment>
<feature type="compositionally biased region" description="Polar residues" evidence="1">
    <location>
        <begin position="605"/>
        <end position="625"/>
    </location>
</feature>
<feature type="compositionally biased region" description="Polar residues" evidence="1">
    <location>
        <begin position="433"/>
        <end position="445"/>
    </location>
</feature>